<dbReference type="Proteomes" id="UP000053890">
    <property type="component" value="Unassembled WGS sequence"/>
</dbReference>
<dbReference type="Pfam" id="PF03992">
    <property type="entry name" value="ABM"/>
    <property type="match status" value="1"/>
</dbReference>
<dbReference type="OMA" id="EQHRNTE"/>
<dbReference type="STRING" id="578459.A0A0P9IS44"/>
<sequence>MASTPPASGPFIVFATVTAKPGKGDELEKALQPVIANANSDAEPLTLTYRCARHGDVFRLFEEYKSKQGVAEHQKQEAYRALGKSGLAAGVKIEIFQEIPKL</sequence>
<dbReference type="RefSeq" id="XP_018268272.1">
    <property type="nucleotide sequence ID" value="XM_018414923.1"/>
</dbReference>
<name>A0A0P9IS44_RHOGW</name>
<protein>
    <recommendedName>
        <fullName evidence="1">ABM domain-containing protein</fullName>
    </recommendedName>
</protein>
<dbReference type="OrthoDB" id="10011777at2759"/>
<dbReference type="GeneID" id="28975371"/>
<organism evidence="2 3">
    <name type="scientific">Rhodotorula graminis (strain WP1)</name>
    <dbReference type="NCBI Taxonomy" id="578459"/>
    <lineage>
        <taxon>Eukaryota</taxon>
        <taxon>Fungi</taxon>
        <taxon>Dikarya</taxon>
        <taxon>Basidiomycota</taxon>
        <taxon>Pucciniomycotina</taxon>
        <taxon>Microbotryomycetes</taxon>
        <taxon>Sporidiobolales</taxon>
        <taxon>Sporidiobolaceae</taxon>
        <taxon>Rhodotorula</taxon>
    </lineage>
</organism>
<dbReference type="InterPro" id="IPR011008">
    <property type="entry name" value="Dimeric_a/b-barrel"/>
</dbReference>
<reference evidence="2 3" key="1">
    <citation type="journal article" date="2015" name="Front. Microbiol.">
        <title>Genome sequence of the plant growth promoting endophytic yeast Rhodotorula graminis WP1.</title>
        <authorList>
            <person name="Firrincieli A."/>
            <person name="Otillar R."/>
            <person name="Salamov A."/>
            <person name="Schmutz J."/>
            <person name="Khan Z."/>
            <person name="Redman R.S."/>
            <person name="Fleck N.D."/>
            <person name="Lindquist E."/>
            <person name="Grigoriev I.V."/>
            <person name="Doty S.L."/>
        </authorList>
    </citation>
    <scope>NUCLEOTIDE SEQUENCE [LARGE SCALE GENOMIC DNA]</scope>
    <source>
        <strain evidence="2 3">WP1</strain>
    </source>
</reference>
<evidence type="ECO:0000259" key="1">
    <source>
        <dbReference type="Pfam" id="PF03992"/>
    </source>
</evidence>
<dbReference type="InterPro" id="IPR007138">
    <property type="entry name" value="ABM_dom"/>
</dbReference>
<dbReference type="EMBL" id="KQ474088">
    <property type="protein sequence ID" value="KPV72223.1"/>
    <property type="molecule type" value="Genomic_DNA"/>
</dbReference>
<evidence type="ECO:0000313" key="2">
    <source>
        <dbReference type="EMBL" id="KPV72223.1"/>
    </source>
</evidence>
<keyword evidence="3" id="KW-1185">Reference proteome</keyword>
<dbReference type="Gene3D" id="3.30.70.100">
    <property type="match status" value="1"/>
</dbReference>
<dbReference type="AlphaFoldDB" id="A0A0P9IS44"/>
<evidence type="ECO:0000313" key="3">
    <source>
        <dbReference type="Proteomes" id="UP000053890"/>
    </source>
</evidence>
<feature type="domain" description="ABM" evidence="1">
    <location>
        <begin position="10"/>
        <end position="81"/>
    </location>
</feature>
<dbReference type="SUPFAM" id="SSF54909">
    <property type="entry name" value="Dimeric alpha+beta barrel"/>
    <property type="match status" value="1"/>
</dbReference>
<gene>
    <name evidence="2" type="ORF">RHOBADRAFT_47066</name>
</gene>
<proteinExistence type="predicted"/>
<accession>A0A0P9IS44</accession>